<dbReference type="InterPro" id="IPR006569">
    <property type="entry name" value="CID_dom"/>
</dbReference>
<feature type="compositionally biased region" description="Pro residues" evidence="1">
    <location>
        <begin position="398"/>
        <end position="411"/>
    </location>
</feature>
<dbReference type="PANTHER" id="PTHR12323">
    <property type="entry name" value="SR-RELATED CTD ASSOCIATED FACTOR 6"/>
    <property type="match status" value="1"/>
</dbReference>
<dbReference type="PROSITE" id="PS51391">
    <property type="entry name" value="CID"/>
    <property type="match status" value="1"/>
</dbReference>
<feature type="compositionally biased region" description="Polar residues" evidence="1">
    <location>
        <begin position="417"/>
        <end position="434"/>
    </location>
</feature>
<dbReference type="AlphaFoldDB" id="A0AA43TRM9"/>
<evidence type="ECO:0000259" key="2">
    <source>
        <dbReference type="PROSITE" id="PS51391"/>
    </source>
</evidence>
<feature type="region of interest" description="Disordered" evidence="1">
    <location>
        <begin position="272"/>
        <end position="361"/>
    </location>
</feature>
<reference evidence="3" key="1">
    <citation type="journal article" date="2023" name="Genome Biol. Evol.">
        <title>First Whole Genome Sequence and Flow Cytometry Genome Size Data for the Lichen-Forming Fungus Ramalina farinacea (Ascomycota).</title>
        <authorList>
            <person name="Llewellyn T."/>
            <person name="Mian S."/>
            <person name="Hill R."/>
            <person name="Leitch I.J."/>
            <person name="Gaya E."/>
        </authorList>
    </citation>
    <scope>NUCLEOTIDE SEQUENCE</scope>
    <source>
        <strain evidence="3">LIQ254RAFAR</strain>
    </source>
</reference>
<keyword evidence="4" id="KW-1185">Reference proteome</keyword>
<dbReference type="Proteomes" id="UP001161017">
    <property type="component" value="Unassembled WGS sequence"/>
</dbReference>
<feature type="compositionally biased region" description="Basic and acidic residues" evidence="1">
    <location>
        <begin position="303"/>
        <end position="327"/>
    </location>
</feature>
<organism evidence="3 4">
    <name type="scientific">Ramalina farinacea</name>
    <dbReference type="NCBI Taxonomy" id="258253"/>
    <lineage>
        <taxon>Eukaryota</taxon>
        <taxon>Fungi</taxon>
        <taxon>Dikarya</taxon>
        <taxon>Ascomycota</taxon>
        <taxon>Pezizomycotina</taxon>
        <taxon>Lecanoromycetes</taxon>
        <taxon>OSLEUM clade</taxon>
        <taxon>Lecanoromycetidae</taxon>
        <taxon>Lecanorales</taxon>
        <taxon>Lecanorineae</taxon>
        <taxon>Ramalinaceae</taxon>
        <taxon>Ramalina</taxon>
    </lineage>
</organism>
<feature type="domain" description="CID" evidence="2">
    <location>
        <begin position="1"/>
        <end position="111"/>
    </location>
</feature>
<dbReference type="GO" id="GO:0048471">
    <property type="term" value="C:perinuclear region of cytoplasm"/>
    <property type="evidence" value="ECO:0007669"/>
    <property type="project" value="TreeGrafter"/>
</dbReference>
<accession>A0AA43TRM9</accession>
<comment type="caution">
    <text evidence="3">The sequence shown here is derived from an EMBL/GenBank/DDBJ whole genome shotgun (WGS) entry which is preliminary data.</text>
</comment>
<evidence type="ECO:0000256" key="1">
    <source>
        <dbReference type="SAM" id="MobiDB-lite"/>
    </source>
</evidence>
<proteinExistence type="predicted"/>
<dbReference type="PANTHER" id="PTHR12323:SF0">
    <property type="entry name" value="CALCIUM HOMEOSTASIS ENDOPLASMIC RETICULUM PROTEIN"/>
    <property type="match status" value="1"/>
</dbReference>
<dbReference type="InterPro" id="IPR008942">
    <property type="entry name" value="ENTH_VHS"/>
</dbReference>
<dbReference type="Pfam" id="PF04818">
    <property type="entry name" value="CID"/>
    <property type="match status" value="1"/>
</dbReference>
<name>A0AA43TRM9_9LECA</name>
<gene>
    <name evidence="3" type="ORF">OHK93_003967</name>
</gene>
<protein>
    <recommendedName>
        <fullName evidence="2">CID domain-containing protein</fullName>
    </recommendedName>
</protein>
<feature type="compositionally biased region" description="Polar residues" evidence="1">
    <location>
        <begin position="285"/>
        <end position="301"/>
    </location>
</feature>
<feature type="region of interest" description="Disordered" evidence="1">
    <location>
        <begin position="383"/>
        <end position="440"/>
    </location>
</feature>
<evidence type="ECO:0000313" key="3">
    <source>
        <dbReference type="EMBL" id="MDI1485778.1"/>
    </source>
</evidence>
<dbReference type="GO" id="GO:0006874">
    <property type="term" value="P:intracellular calcium ion homeostasis"/>
    <property type="evidence" value="ECO:0007669"/>
    <property type="project" value="TreeGrafter"/>
</dbReference>
<evidence type="ECO:0000313" key="4">
    <source>
        <dbReference type="Proteomes" id="UP001161017"/>
    </source>
</evidence>
<sequence>MDSLIEVDAANHIPNRHSPSIWRRRLHILYLLHDSLHHTRYHESNTNNFSTFAHGLEDVLLGLLRGAAQCRPEVHALHHQRLQELVELWEDALFFDPPYCKKLRLAIDEGTKQSGSQANLELEVSETRFQGGKHMPYILPPSHGDSATPFYDLPAGNMIPHITPNSTQPIDHQLVKPLRFTAGPADEVLVRAVNKILQDIGSSDYSAIEDESQGMSDIDLIGQARFSDSDPEQNIQGEGYYGWSRRFCDKMRVAEGVNISAMLDGAGEVGQKNLEMRKRRRASSPEASEVSSRNTSFTRSKTSSRERFRQRDSRSRSYSPELHHAAVEQHAFPTGGENSQHLRGRSPPYDPRRRRPSSREAPMLAQPFIGDTPSMAQTSGLSTMGMAIPPRPSNYAGPWPPPPPPPAPQHFPAPMNGYNNPPSLGAPQASTRMPQYTEGW</sequence>
<dbReference type="EMBL" id="JAPUFD010000002">
    <property type="protein sequence ID" value="MDI1485778.1"/>
    <property type="molecule type" value="Genomic_DNA"/>
</dbReference>
<dbReference type="Gene3D" id="1.25.40.90">
    <property type="match status" value="1"/>
</dbReference>